<dbReference type="SUPFAM" id="SSF109854">
    <property type="entry name" value="DinB/YfiT-like putative metalloenzymes"/>
    <property type="match status" value="1"/>
</dbReference>
<evidence type="ECO:0000259" key="1">
    <source>
        <dbReference type="Pfam" id="PF11716"/>
    </source>
</evidence>
<dbReference type="Proteomes" id="UP000658127">
    <property type="component" value="Unassembled WGS sequence"/>
</dbReference>
<feature type="domain" description="Mycothiol-dependent maleylpyruvate isomerase metal-binding" evidence="1">
    <location>
        <begin position="27"/>
        <end position="173"/>
    </location>
</feature>
<protein>
    <recommendedName>
        <fullName evidence="1">Mycothiol-dependent maleylpyruvate isomerase metal-binding domain-containing protein</fullName>
    </recommendedName>
</protein>
<keyword evidence="3" id="KW-1185">Reference proteome</keyword>
<reference evidence="3" key="1">
    <citation type="journal article" date="2019" name="Int. J. Syst. Evol. Microbiol.">
        <title>The Global Catalogue of Microorganisms (GCM) 10K type strain sequencing project: providing services to taxonomists for standard genome sequencing and annotation.</title>
        <authorList>
            <consortium name="The Broad Institute Genomics Platform"/>
            <consortium name="The Broad Institute Genome Sequencing Center for Infectious Disease"/>
            <person name="Wu L."/>
            <person name="Ma J."/>
        </authorList>
    </citation>
    <scope>NUCLEOTIDE SEQUENCE [LARGE SCALE GENOMIC DNA]</scope>
    <source>
        <strain evidence="3">CGMCC 4.7329</strain>
    </source>
</reference>
<dbReference type="Pfam" id="PF11716">
    <property type="entry name" value="MDMPI_N"/>
    <property type="match status" value="1"/>
</dbReference>
<accession>A0ABQ2K814</accession>
<dbReference type="Gene3D" id="1.20.120.450">
    <property type="entry name" value="dinb family like domain"/>
    <property type="match status" value="1"/>
</dbReference>
<proteinExistence type="predicted"/>
<name>A0ABQ2K814_9NOCA</name>
<sequence length="254" mass="28093">MTTTTPAPTEPRRSAIPRPESMTLAATEYERIGSAVAALAPADWNRPTDCPKWTVHQMISHVVGMAAMTASITEMIRQQRAADRWSGGEERRIDVLTAYQVDRYGAHPPDELRALIARLGPRAAAARRRVPAFLRKLTMPGCERVNGVDERWTVGFLTEVILTRDPWMHRIDLSRATGRPLELTAEHDGRIVDDAVREWAQRHGKPYRLTLHGPAGGTWTSGDAPAIELDAIEFCRILAGRASGSGLLSTEVPF</sequence>
<comment type="caution">
    <text evidence="2">The sequence shown here is derived from an EMBL/GenBank/DDBJ whole genome shotgun (WGS) entry which is preliminary data.</text>
</comment>
<gene>
    <name evidence="2" type="ORF">GCM10011610_18860</name>
</gene>
<evidence type="ECO:0000313" key="3">
    <source>
        <dbReference type="Proteomes" id="UP000658127"/>
    </source>
</evidence>
<dbReference type="RefSeq" id="WP_229739670.1">
    <property type="nucleotide sequence ID" value="NZ_BMNE01000002.1"/>
</dbReference>
<dbReference type="EMBL" id="BMNE01000002">
    <property type="protein sequence ID" value="GGN74922.1"/>
    <property type="molecule type" value="Genomic_DNA"/>
</dbReference>
<dbReference type="NCBIfam" id="TIGR03083">
    <property type="entry name" value="maleylpyruvate isomerase family mycothiol-dependent enzyme"/>
    <property type="match status" value="1"/>
</dbReference>
<organism evidence="2 3">
    <name type="scientific">Nocardia rhizosphaerihabitans</name>
    <dbReference type="NCBI Taxonomy" id="1691570"/>
    <lineage>
        <taxon>Bacteria</taxon>
        <taxon>Bacillati</taxon>
        <taxon>Actinomycetota</taxon>
        <taxon>Actinomycetes</taxon>
        <taxon>Mycobacteriales</taxon>
        <taxon>Nocardiaceae</taxon>
        <taxon>Nocardia</taxon>
    </lineage>
</organism>
<dbReference type="InterPro" id="IPR017517">
    <property type="entry name" value="Maleyloyr_isom"/>
</dbReference>
<dbReference type="InterPro" id="IPR024344">
    <property type="entry name" value="MDMPI_metal-binding"/>
</dbReference>
<dbReference type="InterPro" id="IPR034660">
    <property type="entry name" value="DinB/YfiT-like"/>
</dbReference>
<evidence type="ECO:0000313" key="2">
    <source>
        <dbReference type="EMBL" id="GGN74922.1"/>
    </source>
</evidence>